<name>A0ABY1QVA9_9BURK</name>
<keyword evidence="11" id="KW-1185">Reference proteome</keyword>
<evidence type="ECO:0000256" key="6">
    <source>
        <dbReference type="ARBA" id="ARBA00023136"/>
    </source>
</evidence>
<keyword evidence="5 7" id="KW-1133">Transmembrane helix</keyword>
<dbReference type="NCBIfam" id="NF001419">
    <property type="entry name" value="PRK00293.1"/>
    <property type="match status" value="1"/>
</dbReference>
<dbReference type="InterPro" id="IPR036929">
    <property type="entry name" value="DsbDN_sf"/>
</dbReference>
<keyword evidence="4" id="KW-0201">Cytochrome c-type biogenesis</keyword>
<evidence type="ECO:0000256" key="5">
    <source>
        <dbReference type="ARBA" id="ARBA00022989"/>
    </source>
</evidence>
<feature type="transmembrane region" description="Helical" evidence="7">
    <location>
        <begin position="460"/>
        <end position="477"/>
    </location>
</feature>
<dbReference type="SUPFAM" id="SSF74863">
    <property type="entry name" value="Thiol:disulfide interchange protein DsbD, N-terminal domain (DsbD-alpha)"/>
    <property type="match status" value="1"/>
</dbReference>
<dbReference type="EMBL" id="FXUL01000044">
    <property type="protein sequence ID" value="SMP81445.1"/>
    <property type="molecule type" value="Genomic_DNA"/>
</dbReference>
<proteinExistence type="predicted"/>
<evidence type="ECO:0000313" key="11">
    <source>
        <dbReference type="Proteomes" id="UP001158049"/>
    </source>
</evidence>
<feature type="transmembrane region" description="Helical" evidence="7">
    <location>
        <begin position="280"/>
        <end position="304"/>
    </location>
</feature>
<dbReference type="PANTHER" id="PTHR32234:SF0">
    <property type="entry name" value="THIOL:DISULFIDE INTERCHANGE PROTEIN DSBD"/>
    <property type="match status" value="1"/>
</dbReference>
<dbReference type="PROSITE" id="PS51352">
    <property type="entry name" value="THIOREDOXIN_2"/>
    <property type="match status" value="1"/>
</dbReference>
<evidence type="ECO:0000256" key="1">
    <source>
        <dbReference type="ARBA" id="ARBA00004651"/>
    </source>
</evidence>
<keyword evidence="2" id="KW-1003">Cell membrane</keyword>
<keyword evidence="8" id="KW-0732">Signal</keyword>
<sequence>MVTTMSSIRVVAVFLLTLHSLASVAATTDRAPLPSTIAGAANAASSGLKGLLGYFKSEPDLLPSEEAFALSMRVLDPATLVAEFTPTPGYFLYRDRIRFKVLEPADIVIKEVLLPEGQIKADPTFGNVAIFHQPFRATVALQRPAGAAALHLTVSYQGCSDKGVCYPPVDRQVLLTLPSMTSGIGTGSPAASPVAAEMKIASDRTTATWSRETASSALPVWLDANRSIAMLHQQHIAWILLGFFGFGLLLSLTPCVWPMIPILSGVIAGQGPSVGRSHAFWLSLAYVLGMAATYSMMGIAAGLSGTLLSTAMQTPWAIAAMALLFVALALSMFGLYELQMPAFMQNRLLGTGQQTGARTSIGVFTTGAVSAIIVGPCVAAPLAGALLYIGQTQNVILGGSALFALALGKGVPLVVVGTSLGSVLPRSGPWLKQVKAFLGVLLLGTAIWVALPLVGTPLGMAAAGVLLVCYAVYLRAFDALPAETMGFRRLTKGLGMTGFLIGAIYLVGAASGSTDFSRPLAGLTAGVQGSTHAPLPFQRVASLADLEGRLRDSGGRYVMLDFYADWCITCKEMEQTTFSDPAVRDRLKNVMLLQADVTSNSSLDKQLLSRFQLFGPPAILFFDPSGREVAGTRTIGFVDAPRFASLLDQVLR</sequence>
<dbReference type="SUPFAM" id="SSF52833">
    <property type="entry name" value="Thioredoxin-like"/>
    <property type="match status" value="1"/>
</dbReference>
<dbReference type="InterPro" id="IPR036249">
    <property type="entry name" value="Thioredoxin-like_sf"/>
</dbReference>
<dbReference type="Pfam" id="PF11412">
    <property type="entry name" value="DsbD_N"/>
    <property type="match status" value="1"/>
</dbReference>
<gene>
    <name evidence="10" type="ORF">SAMN06295970_14411</name>
</gene>
<dbReference type="InterPro" id="IPR035671">
    <property type="entry name" value="DsbD_gamma"/>
</dbReference>
<dbReference type="Proteomes" id="UP001158049">
    <property type="component" value="Unassembled WGS sequence"/>
</dbReference>
<accession>A0ABY1QVA9</accession>
<feature type="transmembrane region" description="Helical" evidence="7">
    <location>
        <begin position="316"/>
        <end position="338"/>
    </location>
</feature>
<reference evidence="10 11" key="1">
    <citation type="submission" date="2017-05" db="EMBL/GenBank/DDBJ databases">
        <authorList>
            <person name="Varghese N."/>
            <person name="Submissions S."/>
        </authorList>
    </citation>
    <scope>NUCLEOTIDE SEQUENCE [LARGE SCALE GENOMIC DNA]</scope>
    <source>
        <strain evidence="10 11">DSM 26001</strain>
    </source>
</reference>
<dbReference type="Pfam" id="PF02683">
    <property type="entry name" value="DsbD_TM"/>
    <property type="match status" value="1"/>
</dbReference>
<dbReference type="InterPro" id="IPR003834">
    <property type="entry name" value="Cyt_c_assmbl_TM_dom"/>
</dbReference>
<dbReference type="InterPro" id="IPR028250">
    <property type="entry name" value="DsbDN"/>
</dbReference>
<evidence type="ECO:0000259" key="9">
    <source>
        <dbReference type="PROSITE" id="PS51352"/>
    </source>
</evidence>
<feature type="transmembrane region" description="Helical" evidence="7">
    <location>
        <begin position="436"/>
        <end position="454"/>
    </location>
</feature>
<dbReference type="Gene3D" id="3.40.30.10">
    <property type="entry name" value="Glutaredoxin"/>
    <property type="match status" value="1"/>
</dbReference>
<feature type="transmembrane region" description="Helical" evidence="7">
    <location>
        <begin position="489"/>
        <end position="508"/>
    </location>
</feature>
<keyword evidence="3 7" id="KW-0812">Transmembrane</keyword>
<keyword evidence="6 7" id="KW-0472">Membrane</keyword>
<dbReference type="CDD" id="cd02953">
    <property type="entry name" value="DsbDgamma"/>
    <property type="match status" value="1"/>
</dbReference>
<dbReference type="InterPro" id="IPR013766">
    <property type="entry name" value="Thioredoxin_domain"/>
</dbReference>
<protein>
    <submittedName>
        <fullName evidence="10">Thiol:disulfide interchange protein DsbD</fullName>
    </submittedName>
</protein>
<dbReference type="Gene3D" id="2.60.40.1250">
    <property type="entry name" value="Thiol:disulfide interchange protein DsbD, N-terminal domain"/>
    <property type="match status" value="1"/>
</dbReference>
<feature type="transmembrane region" description="Helical" evidence="7">
    <location>
        <begin position="236"/>
        <end position="260"/>
    </location>
</feature>
<evidence type="ECO:0000256" key="7">
    <source>
        <dbReference type="SAM" id="Phobius"/>
    </source>
</evidence>
<dbReference type="PANTHER" id="PTHR32234">
    <property type="entry name" value="THIOL:DISULFIDE INTERCHANGE PROTEIN DSBD"/>
    <property type="match status" value="1"/>
</dbReference>
<dbReference type="Pfam" id="PF13899">
    <property type="entry name" value="Thioredoxin_7"/>
    <property type="match status" value="1"/>
</dbReference>
<evidence type="ECO:0000256" key="3">
    <source>
        <dbReference type="ARBA" id="ARBA00022692"/>
    </source>
</evidence>
<organism evidence="10 11">
    <name type="scientific">Noviherbaspirillum suwonense</name>
    <dbReference type="NCBI Taxonomy" id="1224511"/>
    <lineage>
        <taxon>Bacteria</taxon>
        <taxon>Pseudomonadati</taxon>
        <taxon>Pseudomonadota</taxon>
        <taxon>Betaproteobacteria</taxon>
        <taxon>Burkholderiales</taxon>
        <taxon>Oxalobacteraceae</taxon>
        <taxon>Noviherbaspirillum</taxon>
    </lineage>
</organism>
<feature type="signal peptide" evidence="8">
    <location>
        <begin position="1"/>
        <end position="25"/>
    </location>
</feature>
<comment type="caution">
    <text evidence="10">The sequence shown here is derived from an EMBL/GenBank/DDBJ whole genome shotgun (WGS) entry which is preliminary data.</text>
</comment>
<evidence type="ECO:0000313" key="10">
    <source>
        <dbReference type="EMBL" id="SMP81445.1"/>
    </source>
</evidence>
<feature type="transmembrane region" description="Helical" evidence="7">
    <location>
        <begin position="401"/>
        <end position="424"/>
    </location>
</feature>
<evidence type="ECO:0000256" key="4">
    <source>
        <dbReference type="ARBA" id="ARBA00022748"/>
    </source>
</evidence>
<feature type="chain" id="PRO_5046799485" evidence="8">
    <location>
        <begin position="26"/>
        <end position="652"/>
    </location>
</feature>
<feature type="transmembrane region" description="Helical" evidence="7">
    <location>
        <begin position="359"/>
        <end position="389"/>
    </location>
</feature>
<comment type="subcellular location">
    <subcellularLocation>
        <location evidence="1">Cell membrane</location>
        <topology evidence="1">Multi-pass membrane protein</topology>
    </subcellularLocation>
</comment>
<evidence type="ECO:0000256" key="8">
    <source>
        <dbReference type="SAM" id="SignalP"/>
    </source>
</evidence>
<evidence type="ECO:0000256" key="2">
    <source>
        <dbReference type="ARBA" id="ARBA00022475"/>
    </source>
</evidence>
<feature type="domain" description="Thioredoxin" evidence="9">
    <location>
        <begin position="512"/>
        <end position="652"/>
    </location>
</feature>